<keyword evidence="3" id="KW-1185">Reference proteome</keyword>
<feature type="compositionally biased region" description="Basic and acidic residues" evidence="1">
    <location>
        <begin position="1328"/>
        <end position="1337"/>
    </location>
</feature>
<feature type="region of interest" description="Disordered" evidence="1">
    <location>
        <begin position="1023"/>
        <end position="1072"/>
    </location>
</feature>
<gene>
    <name evidence="2" type="ORF">SEMRO_63_G035750.1</name>
</gene>
<feature type="compositionally biased region" description="Basic and acidic residues" evidence="1">
    <location>
        <begin position="926"/>
        <end position="938"/>
    </location>
</feature>
<feature type="compositionally biased region" description="Low complexity" evidence="1">
    <location>
        <begin position="46"/>
        <end position="68"/>
    </location>
</feature>
<feature type="compositionally biased region" description="Basic and acidic residues" evidence="1">
    <location>
        <begin position="988"/>
        <end position="998"/>
    </location>
</feature>
<feature type="compositionally biased region" description="Polar residues" evidence="1">
    <location>
        <begin position="544"/>
        <end position="557"/>
    </location>
</feature>
<feature type="compositionally biased region" description="Polar residues" evidence="1">
    <location>
        <begin position="107"/>
        <end position="119"/>
    </location>
</feature>
<feature type="compositionally biased region" description="Low complexity" evidence="1">
    <location>
        <begin position="1147"/>
        <end position="1160"/>
    </location>
</feature>
<feature type="region of interest" description="Disordered" evidence="1">
    <location>
        <begin position="37"/>
        <end position="188"/>
    </location>
</feature>
<feature type="compositionally biased region" description="Basic and acidic residues" evidence="1">
    <location>
        <begin position="719"/>
        <end position="746"/>
    </location>
</feature>
<feature type="region of interest" description="Disordered" evidence="1">
    <location>
        <begin position="217"/>
        <end position="257"/>
    </location>
</feature>
<feature type="compositionally biased region" description="Acidic residues" evidence="1">
    <location>
        <begin position="159"/>
        <end position="173"/>
    </location>
</feature>
<feature type="compositionally biased region" description="Polar residues" evidence="1">
    <location>
        <begin position="1254"/>
        <end position="1265"/>
    </location>
</feature>
<feature type="region of interest" description="Disordered" evidence="1">
    <location>
        <begin position="269"/>
        <end position="316"/>
    </location>
</feature>
<organism evidence="2 3">
    <name type="scientific">Seminavis robusta</name>
    <dbReference type="NCBI Taxonomy" id="568900"/>
    <lineage>
        <taxon>Eukaryota</taxon>
        <taxon>Sar</taxon>
        <taxon>Stramenopiles</taxon>
        <taxon>Ochrophyta</taxon>
        <taxon>Bacillariophyta</taxon>
        <taxon>Bacillariophyceae</taxon>
        <taxon>Bacillariophycidae</taxon>
        <taxon>Naviculales</taxon>
        <taxon>Naviculaceae</taxon>
        <taxon>Seminavis</taxon>
    </lineage>
</organism>
<evidence type="ECO:0000313" key="3">
    <source>
        <dbReference type="Proteomes" id="UP001153069"/>
    </source>
</evidence>
<proteinExistence type="predicted"/>
<evidence type="ECO:0000313" key="2">
    <source>
        <dbReference type="EMBL" id="CAB9499523.1"/>
    </source>
</evidence>
<dbReference type="Proteomes" id="UP001153069">
    <property type="component" value="Unassembled WGS sequence"/>
</dbReference>
<feature type="region of interest" description="Disordered" evidence="1">
    <location>
        <begin position="1254"/>
        <end position="1388"/>
    </location>
</feature>
<feature type="region of interest" description="Disordered" evidence="1">
    <location>
        <begin position="598"/>
        <end position="1011"/>
    </location>
</feature>
<feature type="compositionally biased region" description="Basic and acidic residues" evidence="1">
    <location>
        <begin position="91"/>
        <end position="101"/>
    </location>
</feature>
<feature type="region of interest" description="Disordered" evidence="1">
    <location>
        <begin position="511"/>
        <end position="586"/>
    </location>
</feature>
<protein>
    <submittedName>
        <fullName evidence="2">Uncharacterized protein</fullName>
    </submittedName>
</protein>
<accession>A0A9N8H2E1</accession>
<feature type="compositionally biased region" description="Acidic residues" evidence="1">
    <location>
        <begin position="1043"/>
        <end position="1052"/>
    </location>
</feature>
<feature type="compositionally biased region" description="Basic residues" evidence="1">
    <location>
        <begin position="1309"/>
        <end position="1327"/>
    </location>
</feature>
<evidence type="ECO:0000256" key="1">
    <source>
        <dbReference type="SAM" id="MobiDB-lite"/>
    </source>
</evidence>
<name>A0A9N8H2E1_9STRA</name>
<feature type="compositionally biased region" description="Polar residues" evidence="1">
    <location>
        <begin position="606"/>
        <end position="618"/>
    </location>
</feature>
<dbReference type="EMBL" id="CAICTM010000062">
    <property type="protein sequence ID" value="CAB9499523.1"/>
    <property type="molecule type" value="Genomic_DNA"/>
</dbReference>
<feature type="compositionally biased region" description="Polar residues" evidence="1">
    <location>
        <begin position="69"/>
        <end position="86"/>
    </location>
</feature>
<feature type="compositionally biased region" description="Basic and acidic residues" evidence="1">
    <location>
        <begin position="753"/>
        <end position="763"/>
    </location>
</feature>
<feature type="region of interest" description="Disordered" evidence="1">
    <location>
        <begin position="1138"/>
        <end position="1167"/>
    </location>
</feature>
<feature type="compositionally biased region" description="Basic and acidic residues" evidence="1">
    <location>
        <begin position="269"/>
        <end position="307"/>
    </location>
</feature>
<sequence length="1388" mass="152632">MRQANSNDVLFYSVRQQYDDLSPKELAVLEARRATVLSLSSDEPGSDTQTETESDSSATHSTAADGTGNSPANSSDKSLKQSNSWKSGLRVLERRQKDRGVSDASLDLSNESPPQTSAPTFEEDVSKVSELGDAINKVLQNISDPDQILGIPVSSSENTDTDQEDDQEDEEEEQREREKEADMEEVANLEVSKQFARLSSKKGKSFDMIVFNDVNKARSSQREASMTGGTKGSQDGGESIKGDNRRNGGYTTAEDLKKKFQDVLAVENETEKLERHKKAKQEVGDQKEAREEAKEEEKERERVHELTSEVTVDPPGTRTIESVLDSNTEQLEVVFTPSSEGSVGISRRNKWSKRKSKVVRTITRYKSSFKARMVKNSHLRLFKVKGTTWIKKRLGRKEAKETSSQPLHQRMRASLNVKMPKLSKKRLKQGYRKVANELQVTARRSVRRIPQLNVSTIARRSIAPFSASVVRTARQCKMGASGVISSLRRSGIAEKDEDVEDVYAIMPDIVPPDIPDMQGSTRTGADSKLPKESQTDDLVYSVGETASQDTMADQTHSSGHRESLIIADNGEIETSVPKEKMTESDVTENAAAGIDKVLGEDEKASPSGNLQTNDNDGVTPTIIVRQHNSGGEDIPSPGINDNHNGGFYTLHDDPDPTAETNDNEDAEDLSMAAQSEEKTEATPISSASVERPLGDKDYEELDLDESVELVDFGGKQKRAGQDINRRPHGMDSKESDRREPAPKELTRTSTPKIVERFDQDKPKQSTSSSEEGNPEGFIEIVKGDTPVEATAGNSGATQGLVVPPASKKLSKWRKSLLAKTGSSRANRHVIEAPPLSRDFDEPAANGKPSASDTQRPRRGSKQLMKLISSDIPDPPNPISAKNLVQSRSRRTPPIPYSRNVHESHAARIKTSFSDSGILPTKRNKAMSHEGNKIREDSTRLLPEVMPPSPATGSHNTNKGDKRLSSSIVATDDAGVEMIANGQDGGDDANEREHDERNNATKKKRSSIKARTIGFLKPKKRVSYLQDESGNTEKLLRDDVSPVSDEEPIEEPTETTPPMEEHSAASAGQHSDDLESLTAVEIKSMQSSDIEETLPDMDDDTQMPMGYLFDFSRFICSDFPGLFSAPNEDPELMPNCSDADTHTGSVESRATSTANTTRSSSFVSPAKTRRPGKYPIVLLDEKNDDTTCEEFSRENDDAESVLSSPALFNQFFAFQECHGVCALNQPNDARFDSDSDGSSDESSVDLGKIEHEDYSSTFFDSGSNRTPARRSVESEDNIPSKWIQFRDRLDPVDETIPAPPPPEAPEEKKKPKRGVKKRLLSLVKRQKKAEKVNARNQDDENPISGSGRHVPSFVSMLSDDPSTGTGTRSNNSDVFSGVTSNASPLSSQK</sequence>
<feature type="compositionally biased region" description="Polar residues" evidence="1">
    <location>
        <begin position="1359"/>
        <end position="1388"/>
    </location>
</feature>
<comment type="caution">
    <text evidence="2">The sequence shown here is derived from an EMBL/GenBank/DDBJ whole genome shotgun (WGS) entry which is preliminary data.</text>
</comment>
<feature type="compositionally biased region" description="Acidic residues" evidence="1">
    <location>
        <begin position="697"/>
        <end position="708"/>
    </location>
</feature>
<reference evidence="2" key="1">
    <citation type="submission" date="2020-06" db="EMBL/GenBank/DDBJ databases">
        <authorList>
            <consortium name="Plant Systems Biology data submission"/>
        </authorList>
    </citation>
    <scope>NUCLEOTIDE SEQUENCE</scope>
    <source>
        <strain evidence="2">D6</strain>
    </source>
</reference>